<reference evidence="2" key="2">
    <citation type="submission" date="2023-05" db="EMBL/GenBank/DDBJ databases">
        <authorList>
            <consortium name="Lawrence Berkeley National Laboratory"/>
            <person name="Steindorff A."/>
            <person name="Hensen N."/>
            <person name="Bonometti L."/>
            <person name="Westerberg I."/>
            <person name="Brannstrom I.O."/>
            <person name="Guillou S."/>
            <person name="Cros-Aarteil S."/>
            <person name="Calhoun S."/>
            <person name="Haridas S."/>
            <person name="Kuo A."/>
            <person name="Mondo S."/>
            <person name="Pangilinan J."/>
            <person name="Riley R."/>
            <person name="Labutti K."/>
            <person name="Andreopoulos B."/>
            <person name="Lipzen A."/>
            <person name="Chen C."/>
            <person name="Yanf M."/>
            <person name="Daum C."/>
            <person name="Ng V."/>
            <person name="Clum A."/>
            <person name="Ohm R."/>
            <person name="Martin F."/>
            <person name="Silar P."/>
            <person name="Natvig D."/>
            <person name="Lalanne C."/>
            <person name="Gautier V."/>
            <person name="Ament-Velasquez S.L."/>
            <person name="Kruys A."/>
            <person name="Hutchinson M.I."/>
            <person name="Powell A.J."/>
            <person name="Barry K."/>
            <person name="Miller A.N."/>
            <person name="Grigoriev I.V."/>
            <person name="Debuchy R."/>
            <person name="Gladieux P."/>
            <person name="Thoren M.H."/>
            <person name="Johannesson H."/>
        </authorList>
    </citation>
    <scope>NUCLEOTIDE SEQUENCE</scope>
    <source>
        <strain evidence="2">PSN293</strain>
    </source>
</reference>
<feature type="region of interest" description="Disordered" evidence="1">
    <location>
        <begin position="70"/>
        <end position="96"/>
    </location>
</feature>
<feature type="compositionally biased region" description="Polar residues" evidence="1">
    <location>
        <begin position="86"/>
        <end position="96"/>
    </location>
</feature>
<sequence>MLPPVEEAVLQNNPEFATLYTTLTTVILNPDGSTKNNPAARERKAVHEELDKRRLKAAKQHLLTHTITTVDPTPSETAKPALPQPTIGTRRTKVQSQQARHNRATSSVEQLPPALLDLLVLLPPFLSPPSDSELSASSTALLLSNPPFSILPTLLPQLAGLVSTNLHASAVHLARISNPSTNPSFVHRSVPALPNYAASLQDTIQSRQASLTKSRLATATSLTDYLSDNAVALTRLLRSLESKHGPIARSLEFRATEMALNAQKQEQEIQISLWQARRDTYSPDITRALANYMMHLRDGKGRLKEGMRNLKSELAEYGVNVDAQGDPDDEDSAGGGGVRRSPRAREQERTRGKERDRGKERTMREMARLYREMGRQMEEVRGDLERLGRA</sequence>
<comment type="caution">
    <text evidence="2">The sequence shown here is derived from an EMBL/GenBank/DDBJ whole genome shotgun (WGS) entry which is preliminary data.</text>
</comment>
<reference evidence="2" key="1">
    <citation type="journal article" date="2023" name="Mol. Phylogenet. Evol.">
        <title>Genome-scale phylogeny and comparative genomics of the fungal order Sordariales.</title>
        <authorList>
            <person name="Hensen N."/>
            <person name="Bonometti L."/>
            <person name="Westerberg I."/>
            <person name="Brannstrom I.O."/>
            <person name="Guillou S."/>
            <person name="Cros-Aarteil S."/>
            <person name="Calhoun S."/>
            <person name="Haridas S."/>
            <person name="Kuo A."/>
            <person name="Mondo S."/>
            <person name="Pangilinan J."/>
            <person name="Riley R."/>
            <person name="LaButti K."/>
            <person name="Andreopoulos B."/>
            <person name="Lipzen A."/>
            <person name="Chen C."/>
            <person name="Yan M."/>
            <person name="Daum C."/>
            <person name="Ng V."/>
            <person name="Clum A."/>
            <person name="Steindorff A."/>
            <person name="Ohm R.A."/>
            <person name="Martin F."/>
            <person name="Silar P."/>
            <person name="Natvig D.O."/>
            <person name="Lalanne C."/>
            <person name="Gautier V."/>
            <person name="Ament-Velasquez S.L."/>
            <person name="Kruys A."/>
            <person name="Hutchinson M.I."/>
            <person name="Powell A.J."/>
            <person name="Barry K."/>
            <person name="Miller A.N."/>
            <person name="Grigoriev I.V."/>
            <person name="Debuchy R."/>
            <person name="Gladieux P."/>
            <person name="Hiltunen Thoren M."/>
            <person name="Johannesson H."/>
        </authorList>
    </citation>
    <scope>NUCLEOTIDE SEQUENCE</scope>
    <source>
        <strain evidence="2">PSN293</strain>
    </source>
</reference>
<dbReference type="EMBL" id="MU858171">
    <property type="protein sequence ID" value="KAK4210559.1"/>
    <property type="molecule type" value="Genomic_DNA"/>
</dbReference>
<accession>A0AAN6Y0X4</accession>
<proteinExistence type="predicted"/>
<evidence type="ECO:0000313" key="3">
    <source>
        <dbReference type="Proteomes" id="UP001301769"/>
    </source>
</evidence>
<protein>
    <submittedName>
        <fullName evidence="2">Uncharacterized protein</fullName>
    </submittedName>
</protein>
<dbReference type="Proteomes" id="UP001301769">
    <property type="component" value="Unassembled WGS sequence"/>
</dbReference>
<dbReference type="AlphaFoldDB" id="A0AAN6Y0X4"/>
<organism evidence="2 3">
    <name type="scientific">Rhypophila decipiens</name>
    <dbReference type="NCBI Taxonomy" id="261697"/>
    <lineage>
        <taxon>Eukaryota</taxon>
        <taxon>Fungi</taxon>
        <taxon>Dikarya</taxon>
        <taxon>Ascomycota</taxon>
        <taxon>Pezizomycotina</taxon>
        <taxon>Sordariomycetes</taxon>
        <taxon>Sordariomycetidae</taxon>
        <taxon>Sordariales</taxon>
        <taxon>Naviculisporaceae</taxon>
        <taxon>Rhypophila</taxon>
    </lineage>
</organism>
<name>A0AAN6Y0X4_9PEZI</name>
<feature type="compositionally biased region" description="Basic and acidic residues" evidence="1">
    <location>
        <begin position="343"/>
        <end position="364"/>
    </location>
</feature>
<evidence type="ECO:0000256" key="1">
    <source>
        <dbReference type="SAM" id="MobiDB-lite"/>
    </source>
</evidence>
<gene>
    <name evidence="2" type="ORF">QBC37DRAFT_428508</name>
</gene>
<feature type="region of interest" description="Disordered" evidence="1">
    <location>
        <begin position="318"/>
        <end position="364"/>
    </location>
</feature>
<evidence type="ECO:0000313" key="2">
    <source>
        <dbReference type="EMBL" id="KAK4210559.1"/>
    </source>
</evidence>
<keyword evidence="3" id="KW-1185">Reference proteome</keyword>
<feature type="region of interest" description="Disordered" evidence="1">
    <location>
        <begin position="371"/>
        <end position="390"/>
    </location>
</feature>